<evidence type="ECO:0000313" key="2">
    <source>
        <dbReference type="Proteomes" id="UP000255523"/>
    </source>
</evidence>
<dbReference type="RefSeq" id="WP_022790622.1">
    <property type="nucleotide sequence ID" value="NZ_CAUWMU010000068.1"/>
</dbReference>
<sequence>MHPVIFLDIDGVLHPLKTNNSSALDYHLNQELAKLYHDPEFLKLNIYFTNLVYYGFDQNACSLLKKLVDEFDARIVLTSSWRLIYSKHELYYLFKILHLEQAFIGTTRKSTPRFQVIQEYIDKHHIDSYIIIDDADLQKYFEFHTIKTINCFCDSDYLKARNLLLLQHVKAH</sequence>
<dbReference type="AlphaFoldDB" id="A0A380LP38"/>
<name>A0A380LP38_9FIRM</name>
<dbReference type="GeneID" id="77462884"/>
<keyword evidence="2" id="KW-1185">Reference proteome</keyword>
<organism evidence="1 2">
    <name type="scientific">Faecalicoccus pleomorphus</name>
    <dbReference type="NCBI Taxonomy" id="1323"/>
    <lineage>
        <taxon>Bacteria</taxon>
        <taxon>Bacillati</taxon>
        <taxon>Bacillota</taxon>
        <taxon>Erysipelotrichia</taxon>
        <taxon>Erysipelotrichales</taxon>
        <taxon>Erysipelotrichaceae</taxon>
        <taxon>Faecalicoccus</taxon>
    </lineage>
</organism>
<dbReference type="Proteomes" id="UP000255523">
    <property type="component" value="Unassembled WGS sequence"/>
</dbReference>
<dbReference type="OrthoDB" id="9808443at2"/>
<dbReference type="EMBL" id="UHFX01000003">
    <property type="protein sequence ID" value="SUO05017.1"/>
    <property type="molecule type" value="Genomic_DNA"/>
</dbReference>
<dbReference type="Pfam" id="PF18143">
    <property type="entry name" value="HAD_SAK_2"/>
    <property type="match status" value="1"/>
</dbReference>
<reference evidence="1 2" key="1">
    <citation type="submission" date="2018-06" db="EMBL/GenBank/DDBJ databases">
        <authorList>
            <consortium name="Pathogen Informatics"/>
            <person name="Doyle S."/>
        </authorList>
    </citation>
    <scope>NUCLEOTIDE SEQUENCE [LARGE SCALE GENOMIC DNA]</scope>
    <source>
        <strain evidence="1 2">NCTC11087</strain>
    </source>
</reference>
<accession>A0A380LP38</accession>
<evidence type="ECO:0000313" key="1">
    <source>
        <dbReference type="EMBL" id="SUO05017.1"/>
    </source>
</evidence>
<gene>
    <name evidence="1" type="ORF">NCTC11087_01950</name>
</gene>
<protein>
    <submittedName>
        <fullName evidence="1">Uncharacterized protein</fullName>
    </submittedName>
</protein>
<proteinExistence type="predicted"/>